<dbReference type="AlphaFoldDB" id="A0A1F6CC33"/>
<evidence type="ECO:0000313" key="2">
    <source>
        <dbReference type="EMBL" id="OGG46805.1"/>
    </source>
</evidence>
<proteinExistence type="predicted"/>
<dbReference type="Proteomes" id="UP000178606">
    <property type="component" value="Unassembled WGS sequence"/>
</dbReference>
<evidence type="ECO:0000259" key="1">
    <source>
        <dbReference type="Pfam" id="PF13378"/>
    </source>
</evidence>
<dbReference type="Pfam" id="PF13378">
    <property type="entry name" value="MR_MLE_C"/>
    <property type="match status" value="1"/>
</dbReference>
<dbReference type="InterPro" id="IPR029065">
    <property type="entry name" value="Enolase_C-like"/>
</dbReference>
<feature type="domain" description="Enolase C-terminal" evidence="1">
    <location>
        <begin position="228"/>
        <end position="455"/>
    </location>
</feature>
<reference evidence="2 3" key="1">
    <citation type="journal article" date="2016" name="Nat. Commun.">
        <title>Thousands of microbial genomes shed light on interconnected biogeochemical processes in an aquifer system.</title>
        <authorList>
            <person name="Anantharaman K."/>
            <person name="Brown C.T."/>
            <person name="Hug L.A."/>
            <person name="Sharon I."/>
            <person name="Castelle C.J."/>
            <person name="Probst A.J."/>
            <person name="Thomas B.C."/>
            <person name="Singh A."/>
            <person name="Wilkins M.J."/>
            <person name="Karaoz U."/>
            <person name="Brodie E.L."/>
            <person name="Williams K.H."/>
            <person name="Hubbard S.S."/>
            <person name="Banfield J.F."/>
        </authorList>
    </citation>
    <scope>NUCLEOTIDE SEQUENCE [LARGE SCALE GENOMIC DNA]</scope>
    <source>
        <strain evidence="3">RIFCSPLOWO2_12_FULL_64_10</strain>
    </source>
</reference>
<evidence type="ECO:0000313" key="3">
    <source>
        <dbReference type="Proteomes" id="UP000178606"/>
    </source>
</evidence>
<dbReference type="EMBL" id="MFKF01000283">
    <property type="protein sequence ID" value="OGG46805.1"/>
    <property type="molecule type" value="Genomic_DNA"/>
</dbReference>
<protein>
    <recommendedName>
        <fullName evidence="1">Enolase C-terminal domain-containing protein</fullName>
    </recommendedName>
</protein>
<dbReference type="Gene3D" id="3.20.20.120">
    <property type="entry name" value="Enolase-like C-terminal domain"/>
    <property type="match status" value="1"/>
</dbReference>
<sequence length="461" mass="50642">MNSDIRILDLEVHFRYKKHRSTLKFGGAVKGPPPRSGADLHVSVLVETRDGRRGEGHAGTVLGSSWSWPSQVVPSAVVAEAMRVLAVRFGGELYKRRGYAHPIEHAMETEPLLLDLADEVVGQLNIEEPMPRMCALVAGAPFDAALHDAFGVASGIDSYAGLGPERMDFDLSRHLGPAFKGRYPSHYVKPAYDPIIPVFHLVGGLDKLTRSELTPDDPDDGYPNCLADWIARDGVYCLKIKLRGNDLAWDLDRTLAVERVAREELAKSGVRDLYLTSDANEMCPNAEYVVEYLTKTRERSPSAFDAILYLEQPTTRDLFEKPVDLSSASRLKPILLDEGLSGLEAIDEALRQGYSGIALKTCKGQSNSLLMLAKAVEAGIPCAVQDLTLTGVALLQSVGFAARISPIRGVEANGRQFCPAASAREERVHPGVFRARRGELDLRSIRGPGLGYRWEEWGRQL</sequence>
<accession>A0A1F6CC33</accession>
<name>A0A1F6CC33_HANXR</name>
<gene>
    <name evidence="2" type="ORF">A3F84_03415</name>
</gene>
<organism evidence="2 3">
    <name type="scientific">Handelsmanbacteria sp. (strain RIFCSPLOWO2_12_FULL_64_10)</name>
    <dbReference type="NCBI Taxonomy" id="1817868"/>
    <lineage>
        <taxon>Bacteria</taxon>
        <taxon>Candidatus Handelsmaniibacteriota</taxon>
    </lineage>
</organism>
<dbReference type="SUPFAM" id="SSF51604">
    <property type="entry name" value="Enolase C-terminal domain-like"/>
    <property type="match status" value="1"/>
</dbReference>
<comment type="caution">
    <text evidence="2">The sequence shown here is derived from an EMBL/GenBank/DDBJ whole genome shotgun (WGS) entry which is preliminary data.</text>
</comment>
<dbReference type="InterPro" id="IPR036849">
    <property type="entry name" value="Enolase-like_C_sf"/>
</dbReference>